<evidence type="ECO:0000313" key="2">
    <source>
        <dbReference type="Proteomes" id="UP000805704"/>
    </source>
</evidence>
<accession>A0ACB7F002</accession>
<comment type="caution">
    <text evidence="1">The sequence shown here is derived from an EMBL/GenBank/DDBJ whole genome shotgun (WGS) entry which is preliminary data.</text>
</comment>
<organism evidence="1 2">
    <name type="scientific">Nibea albiflora</name>
    <name type="common">Yellow drum</name>
    <name type="synonym">Corvina albiflora</name>
    <dbReference type="NCBI Taxonomy" id="240163"/>
    <lineage>
        <taxon>Eukaryota</taxon>
        <taxon>Metazoa</taxon>
        <taxon>Chordata</taxon>
        <taxon>Craniata</taxon>
        <taxon>Vertebrata</taxon>
        <taxon>Euteleostomi</taxon>
        <taxon>Actinopterygii</taxon>
        <taxon>Neopterygii</taxon>
        <taxon>Teleostei</taxon>
        <taxon>Neoteleostei</taxon>
        <taxon>Acanthomorphata</taxon>
        <taxon>Eupercaria</taxon>
        <taxon>Sciaenidae</taxon>
        <taxon>Nibea</taxon>
    </lineage>
</organism>
<sequence length="557" mass="61672">AAIHTGESSDYRQPVPVYQLNQPPTYHNDRQPRSSAGMDSQQYNTSFFNDGYAQPARSALPLKEISSNQETVFATIMQTSALLLLSPILLLSLLIPTCSSQSDADLIVQTRTGRVRGHRLPVPDRSYVSAFLGIPFAEPPVGKQRFRPAEPRRPWTGVYDANAYPNACYQFVDTSFPGFTGSEMWNPNREMSEDCLYLNVWVPSSARPHNLTVMVWIYGGGFYSGSSSLDVYDGRYLAHSETVIVVSMNYRIGAFGFLALHGSSEAPGNVGLLDQRMALQWVTIFGESAGGASVGFHLLSPYSRPTFTRAIFQSGVPNCPWASVSPAEARKRATLLGKLVGCNGGNDTELVDCLRGKSPQELIDQEWQQVLPWSALFRFSFVPVVDGDILPDTPEAMLNSGNFKDTQILLGVNRDEGSYFLTYGAPGFSKDNESLISREDFLEVVLQYTDWMDENNGMKNRDAMDDIVGDHNVICPLAHFARSFAQHNALKANMGGGSSGMNSGGNSQGGIFLYFFDHRASNIAWPEWMGVMHGYEIEFVFGLPLEKKLNYTLEEEK</sequence>
<feature type="non-terminal residue" evidence="1">
    <location>
        <position position="1"/>
    </location>
</feature>
<dbReference type="Proteomes" id="UP000805704">
    <property type="component" value="Chromosome 21"/>
</dbReference>
<evidence type="ECO:0000313" key="1">
    <source>
        <dbReference type="EMBL" id="KAG8006366.1"/>
    </source>
</evidence>
<gene>
    <name evidence="1" type="primary">ACHE</name>
    <name evidence="1" type="ORF">GBF38_005638</name>
</gene>
<dbReference type="EMBL" id="CM024809">
    <property type="protein sequence ID" value="KAG8006366.1"/>
    <property type="molecule type" value="Genomic_DNA"/>
</dbReference>
<proteinExistence type="predicted"/>
<reference evidence="1" key="1">
    <citation type="submission" date="2020-04" db="EMBL/GenBank/DDBJ databases">
        <title>A chromosome-scale assembly and high-density genetic map of the yellow drum (Nibea albiflora) genome.</title>
        <authorList>
            <person name="Xu D."/>
            <person name="Zhang W."/>
            <person name="Chen R."/>
            <person name="Tan P."/>
            <person name="Wang L."/>
            <person name="Song H."/>
            <person name="Tian L."/>
            <person name="Zhu Q."/>
            <person name="Wang B."/>
        </authorList>
    </citation>
    <scope>NUCLEOTIDE SEQUENCE</scope>
    <source>
        <strain evidence="1">ZJHYS-2018</strain>
    </source>
</reference>
<protein>
    <submittedName>
        <fullName evidence="1">Acetylcholinesterase</fullName>
    </submittedName>
</protein>
<keyword evidence="2" id="KW-1185">Reference proteome</keyword>
<name>A0ACB7F002_NIBAL</name>
<feature type="non-terminal residue" evidence="1">
    <location>
        <position position="557"/>
    </location>
</feature>